<gene>
    <name evidence="2" type="primary">nrtS</name>
    <name evidence="2" type="ORF">JWV37_11490</name>
</gene>
<reference evidence="3" key="2">
    <citation type="submission" date="2021-02" db="EMBL/GenBank/DDBJ databases">
        <title>Sulfurospirillum tamanensis sp. nov.</title>
        <authorList>
            <person name="Merkel A.Y."/>
        </authorList>
    </citation>
    <scope>NUCLEOTIDE SEQUENCE [LARGE SCALE GENOMIC DNA]</scope>
    <source>
        <strain evidence="3">T05b</strain>
    </source>
</reference>
<sequence length="79" mass="8839">MFENAKKALQETLCDKRIVKKALKVSALVGTALVVINQYQIILAQGPMALDWIKVGLTYVVPFLVSLYMAFDIRLSKLP</sequence>
<evidence type="ECO:0000313" key="2">
    <source>
        <dbReference type="EMBL" id="MBN2965406.1"/>
    </source>
</evidence>
<protein>
    <submittedName>
        <fullName evidence="2">Nitrate/nitrite transporter NrtS</fullName>
    </submittedName>
</protein>
<keyword evidence="1" id="KW-0472">Membrane</keyword>
<evidence type="ECO:0000313" key="3">
    <source>
        <dbReference type="Proteomes" id="UP000703590"/>
    </source>
</evidence>
<feature type="transmembrane region" description="Helical" evidence="1">
    <location>
        <begin position="52"/>
        <end position="71"/>
    </location>
</feature>
<dbReference type="InterPro" id="IPR047700">
    <property type="entry name" value="NrtS-like"/>
</dbReference>
<dbReference type="RefSeq" id="WP_205459967.1">
    <property type="nucleotide sequence ID" value="NZ_JAFHKK010000036.1"/>
</dbReference>
<accession>A0ABS2WUS9</accession>
<proteinExistence type="predicted"/>
<keyword evidence="1" id="KW-0812">Transmembrane</keyword>
<comment type="caution">
    <text evidence="2">The sequence shown here is derived from an EMBL/GenBank/DDBJ whole genome shotgun (WGS) entry which is preliminary data.</text>
</comment>
<feature type="transmembrane region" description="Helical" evidence="1">
    <location>
        <begin position="25"/>
        <end position="46"/>
    </location>
</feature>
<dbReference type="Proteomes" id="UP000703590">
    <property type="component" value="Unassembled WGS sequence"/>
</dbReference>
<evidence type="ECO:0000256" key="1">
    <source>
        <dbReference type="SAM" id="Phobius"/>
    </source>
</evidence>
<reference evidence="2 3" key="3">
    <citation type="submission" date="2021-02" db="EMBL/GenBank/DDBJ databases">
        <authorList>
            <person name="Merkel A.Y."/>
        </authorList>
    </citation>
    <scope>NUCLEOTIDE SEQUENCE [LARGE SCALE GENOMIC DNA]</scope>
    <source>
        <strain evidence="2 3">T05b</strain>
    </source>
</reference>
<organism evidence="2 3">
    <name type="scientific">Sulfurospirillum tamanense</name>
    <dbReference type="NCBI Taxonomy" id="2813362"/>
    <lineage>
        <taxon>Bacteria</taxon>
        <taxon>Pseudomonadati</taxon>
        <taxon>Campylobacterota</taxon>
        <taxon>Epsilonproteobacteria</taxon>
        <taxon>Campylobacterales</taxon>
        <taxon>Sulfurospirillaceae</taxon>
        <taxon>Sulfurospirillum</taxon>
    </lineage>
</organism>
<name>A0ABS2WUS9_9BACT</name>
<reference evidence="2 3" key="1">
    <citation type="submission" date="2021-02" db="EMBL/GenBank/DDBJ databases">
        <title>Sulfurospirillum tamanensis sp. nov.</title>
        <authorList>
            <person name="Frolova A."/>
            <person name="Merkel A."/>
            <person name="Slobodkin A."/>
        </authorList>
    </citation>
    <scope>NUCLEOTIDE SEQUENCE [LARGE SCALE GENOMIC DNA]</scope>
    <source>
        <strain evidence="2 3">T05b</strain>
    </source>
</reference>
<dbReference type="NCBIfam" id="NF038050">
    <property type="entry name" value="NrtS"/>
    <property type="match status" value="1"/>
</dbReference>
<keyword evidence="1" id="KW-1133">Transmembrane helix</keyword>
<keyword evidence="3" id="KW-1185">Reference proteome</keyword>
<dbReference type="EMBL" id="JAFHKK010000036">
    <property type="protein sequence ID" value="MBN2965406.1"/>
    <property type="molecule type" value="Genomic_DNA"/>
</dbReference>